<accession>A0A9N9IUX0</accession>
<keyword evidence="2" id="KW-1185">Reference proteome</keyword>
<feature type="non-terminal residue" evidence="1">
    <location>
        <position position="1"/>
    </location>
</feature>
<name>A0A9N9IUX0_9GLOM</name>
<proteinExistence type="predicted"/>
<dbReference type="Proteomes" id="UP000789570">
    <property type="component" value="Unassembled WGS sequence"/>
</dbReference>
<gene>
    <name evidence="1" type="ORF">FCALED_LOCUS16394</name>
</gene>
<dbReference type="AlphaFoldDB" id="A0A9N9IUX0"/>
<feature type="non-terminal residue" evidence="1">
    <location>
        <position position="62"/>
    </location>
</feature>
<evidence type="ECO:0000313" key="1">
    <source>
        <dbReference type="EMBL" id="CAG8752626.1"/>
    </source>
</evidence>
<evidence type="ECO:0000313" key="2">
    <source>
        <dbReference type="Proteomes" id="UP000789570"/>
    </source>
</evidence>
<sequence length="62" mass="6352">LSATPSNVINAFSQPQPPLSFGFQSPAFGQPSFGVPGFGTPSHFPKPAALNAPSGGDFARYS</sequence>
<organism evidence="1 2">
    <name type="scientific">Funneliformis caledonium</name>
    <dbReference type="NCBI Taxonomy" id="1117310"/>
    <lineage>
        <taxon>Eukaryota</taxon>
        <taxon>Fungi</taxon>
        <taxon>Fungi incertae sedis</taxon>
        <taxon>Mucoromycota</taxon>
        <taxon>Glomeromycotina</taxon>
        <taxon>Glomeromycetes</taxon>
        <taxon>Glomerales</taxon>
        <taxon>Glomeraceae</taxon>
        <taxon>Funneliformis</taxon>
    </lineage>
</organism>
<dbReference type="EMBL" id="CAJVPQ010018858">
    <property type="protein sequence ID" value="CAG8752626.1"/>
    <property type="molecule type" value="Genomic_DNA"/>
</dbReference>
<comment type="caution">
    <text evidence="1">The sequence shown here is derived from an EMBL/GenBank/DDBJ whole genome shotgun (WGS) entry which is preliminary data.</text>
</comment>
<reference evidence="1" key="1">
    <citation type="submission" date="2021-06" db="EMBL/GenBank/DDBJ databases">
        <authorList>
            <person name="Kallberg Y."/>
            <person name="Tangrot J."/>
            <person name="Rosling A."/>
        </authorList>
    </citation>
    <scope>NUCLEOTIDE SEQUENCE</scope>
    <source>
        <strain evidence="1">UK204</strain>
    </source>
</reference>
<protein>
    <submittedName>
        <fullName evidence="1">8080_t:CDS:1</fullName>
    </submittedName>
</protein>